<organism evidence="1 2">
    <name type="scientific">Longispora fulva</name>
    <dbReference type="NCBI Taxonomy" id="619741"/>
    <lineage>
        <taxon>Bacteria</taxon>
        <taxon>Bacillati</taxon>
        <taxon>Actinomycetota</taxon>
        <taxon>Actinomycetes</taxon>
        <taxon>Micromonosporales</taxon>
        <taxon>Micromonosporaceae</taxon>
        <taxon>Longispora</taxon>
    </lineage>
</organism>
<reference evidence="1" key="1">
    <citation type="submission" date="2020-11" db="EMBL/GenBank/DDBJ databases">
        <title>Sequencing the genomes of 1000 actinobacteria strains.</title>
        <authorList>
            <person name="Klenk H.-P."/>
        </authorList>
    </citation>
    <scope>NUCLEOTIDE SEQUENCE</scope>
    <source>
        <strain evidence="1">DSM 45356</strain>
    </source>
</reference>
<dbReference type="RefSeq" id="WP_197001410.1">
    <property type="nucleotide sequence ID" value="NZ_BONS01000026.1"/>
</dbReference>
<gene>
    <name evidence="1" type="ORF">IW245_000335</name>
</gene>
<evidence type="ECO:0000313" key="1">
    <source>
        <dbReference type="EMBL" id="MBG6134141.1"/>
    </source>
</evidence>
<comment type="caution">
    <text evidence="1">The sequence shown here is derived from an EMBL/GenBank/DDBJ whole genome shotgun (WGS) entry which is preliminary data.</text>
</comment>
<protein>
    <submittedName>
        <fullName evidence="1">Transcriptional regulator with XRE-family HTH domain</fullName>
    </submittedName>
</protein>
<dbReference type="AlphaFoldDB" id="A0A8J7GB48"/>
<dbReference type="Proteomes" id="UP000622552">
    <property type="component" value="Unassembled WGS sequence"/>
</dbReference>
<dbReference type="EMBL" id="JADOUF010000001">
    <property type="protein sequence ID" value="MBG6134141.1"/>
    <property type="molecule type" value="Genomic_DNA"/>
</dbReference>
<sequence length="282" mass="31029">MSVRLPGTPFHTALRQAIRSRRLSLQRLHDHLADKGVHVSVSTLSNWQRGNARPTRPNSRLVLRALEDVLGVSGLGTLALGPVRQRRSLSTSRRPGTIGRQEVEIARGSVGVLVAHESLRVGHGRYDWTLHVRLTVRARVAGADRLVVHHQADRGVIPAARAGEGCVIGRSRVEGSTGLVAVELLLPAPLAQGETCPVEYQITLPAGNHYPHHGRWLDEAGQIYDLSIRFADPAMAKETHRIWHIERNSPFRDVGQLRLIAGTLLHFVGVDLPPGYHGVRWG</sequence>
<evidence type="ECO:0000313" key="2">
    <source>
        <dbReference type="Proteomes" id="UP000622552"/>
    </source>
</evidence>
<accession>A0A8J7GB48</accession>
<name>A0A8J7GB48_9ACTN</name>
<keyword evidence="2" id="KW-1185">Reference proteome</keyword>
<dbReference type="CDD" id="cd00093">
    <property type="entry name" value="HTH_XRE"/>
    <property type="match status" value="1"/>
</dbReference>
<proteinExistence type="predicted"/>
<dbReference type="InterPro" id="IPR001387">
    <property type="entry name" value="Cro/C1-type_HTH"/>
</dbReference>